<dbReference type="Proteomes" id="UP000184292">
    <property type="component" value="Unassembled WGS sequence"/>
</dbReference>
<dbReference type="InterPro" id="IPR012347">
    <property type="entry name" value="Ferritin-like"/>
</dbReference>
<keyword evidence="2" id="KW-1185">Reference proteome</keyword>
<dbReference type="Pfam" id="PF05974">
    <property type="entry name" value="DUF892"/>
    <property type="match status" value="1"/>
</dbReference>
<evidence type="ECO:0000313" key="2">
    <source>
        <dbReference type="Proteomes" id="UP000184292"/>
    </source>
</evidence>
<dbReference type="CDD" id="cd07909">
    <property type="entry name" value="YciF"/>
    <property type="match status" value="1"/>
</dbReference>
<dbReference type="OrthoDB" id="9795056at2"/>
<dbReference type="SUPFAM" id="SSF47240">
    <property type="entry name" value="Ferritin-like"/>
    <property type="match status" value="1"/>
</dbReference>
<gene>
    <name evidence="1" type="ORF">SAMN05444417_1014</name>
</gene>
<dbReference type="PANTHER" id="PTHR30565">
    <property type="entry name" value="PROTEIN YCIF"/>
    <property type="match status" value="1"/>
</dbReference>
<accession>A0A1M6C5E3</accession>
<dbReference type="InterPro" id="IPR009078">
    <property type="entry name" value="Ferritin-like_SF"/>
</dbReference>
<dbReference type="PANTHER" id="PTHR30565:SF9">
    <property type="entry name" value="PROTEIN YCIF"/>
    <property type="match status" value="1"/>
</dbReference>
<dbReference type="InterPro" id="IPR010287">
    <property type="entry name" value="DUF892_YciF-like"/>
</dbReference>
<evidence type="ECO:0000313" key="1">
    <source>
        <dbReference type="EMBL" id="SHI56153.1"/>
    </source>
</evidence>
<dbReference type="Gene3D" id="1.20.1260.10">
    <property type="match status" value="1"/>
</dbReference>
<sequence length="165" mass="17570">MAMNDLKDVYLDQLQDLYSACKQSLAATTELGRAATDETLSEALIAGGNGISEGMDKIASLCNDHGIDPTGEHCKGMEGLVKEARAHALEEEFGDDDARDAMIITQYQRMCHYALAGYGCLVAFANRLGLDGDAAVLKDCLDQTYDGDRRMTDIAVNGGVNAAAA</sequence>
<dbReference type="AlphaFoldDB" id="A0A1M6C5E3"/>
<reference evidence="1 2" key="1">
    <citation type="submission" date="2016-11" db="EMBL/GenBank/DDBJ databases">
        <authorList>
            <person name="Jaros S."/>
            <person name="Januszkiewicz K."/>
            <person name="Wedrychowicz H."/>
        </authorList>
    </citation>
    <scope>NUCLEOTIDE SEQUENCE [LARGE SCALE GENOMIC DNA]</scope>
    <source>
        <strain evidence="1 2">DSM 100565</strain>
    </source>
</reference>
<organism evidence="1 2">
    <name type="scientific">Wenxinia saemankumensis</name>
    <dbReference type="NCBI Taxonomy" id="1447782"/>
    <lineage>
        <taxon>Bacteria</taxon>
        <taxon>Pseudomonadati</taxon>
        <taxon>Pseudomonadota</taxon>
        <taxon>Alphaproteobacteria</taxon>
        <taxon>Rhodobacterales</taxon>
        <taxon>Roseobacteraceae</taxon>
        <taxon>Wenxinia</taxon>
    </lineage>
</organism>
<dbReference type="STRING" id="1447782.SAMN05444417_1014"/>
<protein>
    <submittedName>
        <fullName evidence="1">Ferritin-like metal-binding protein YciE</fullName>
    </submittedName>
</protein>
<name>A0A1M6C5E3_9RHOB</name>
<dbReference type="InterPro" id="IPR047114">
    <property type="entry name" value="YciF"/>
</dbReference>
<dbReference type="EMBL" id="FQYO01000002">
    <property type="protein sequence ID" value="SHI56153.1"/>
    <property type="molecule type" value="Genomic_DNA"/>
</dbReference>
<proteinExistence type="predicted"/>
<dbReference type="RefSeq" id="WP_073326738.1">
    <property type="nucleotide sequence ID" value="NZ_FQYO01000002.1"/>
</dbReference>